<keyword evidence="1" id="KW-0677">Repeat</keyword>
<organism evidence="5 6">
    <name type="scientific">Cladophialophora chaetospira</name>
    <dbReference type="NCBI Taxonomy" id="386627"/>
    <lineage>
        <taxon>Eukaryota</taxon>
        <taxon>Fungi</taxon>
        <taxon>Dikarya</taxon>
        <taxon>Ascomycota</taxon>
        <taxon>Pezizomycotina</taxon>
        <taxon>Eurotiomycetes</taxon>
        <taxon>Chaetothyriomycetidae</taxon>
        <taxon>Chaetothyriales</taxon>
        <taxon>Herpotrichiellaceae</taxon>
        <taxon>Cladophialophora</taxon>
    </lineage>
</organism>
<evidence type="ECO:0000259" key="4">
    <source>
        <dbReference type="Pfam" id="PF24883"/>
    </source>
</evidence>
<accession>A0AA39CC97</accession>
<dbReference type="InterPro" id="IPR031350">
    <property type="entry name" value="Goodbye_dom"/>
</dbReference>
<feature type="domain" description="Fungal STAND N-terminal Goodbye" evidence="3">
    <location>
        <begin position="10"/>
        <end position="140"/>
    </location>
</feature>
<evidence type="ECO:0008006" key="7">
    <source>
        <dbReference type="Google" id="ProtNLM"/>
    </source>
</evidence>
<feature type="compositionally biased region" description="Acidic residues" evidence="2">
    <location>
        <begin position="661"/>
        <end position="673"/>
    </location>
</feature>
<protein>
    <recommendedName>
        <fullName evidence="7">Fungal STAND N-terminal Goodbye domain-containing protein</fullName>
    </recommendedName>
</protein>
<comment type="caution">
    <text evidence="5">The sequence shown here is derived from an EMBL/GenBank/DDBJ whole genome shotgun (WGS) entry which is preliminary data.</text>
</comment>
<proteinExistence type="predicted"/>
<feature type="domain" description="Nephrocystin 3-like N-terminal" evidence="4">
    <location>
        <begin position="281"/>
        <end position="451"/>
    </location>
</feature>
<evidence type="ECO:0000256" key="1">
    <source>
        <dbReference type="ARBA" id="ARBA00022737"/>
    </source>
</evidence>
<dbReference type="InterPro" id="IPR027417">
    <property type="entry name" value="P-loop_NTPase"/>
</dbReference>
<dbReference type="InterPro" id="IPR056884">
    <property type="entry name" value="NPHP3-like_N"/>
</dbReference>
<dbReference type="SUPFAM" id="SSF52540">
    <property type="entry name" value="P-loop containing nucleoside triphosphate hydrolases"/>
    <property type="match status" value="1"/>
</dbReference>
<dbReference type="Pfam" id="PF24883">
    <property type="entry name" value="NPHP3_N"/>
    <property type="match status" value="1"/>
</dbReference>
<evidence type="ECO:0000313" key="6">
    <source>
        <dbReference type="Proteomes" id="UP001172673"/>
    </source>
</evidence>
<dbReference type="EMBL" id="JAPDRK010000023">
    <property type="protein sequence ID" value="KAJ9603004.1"/>
    <property type="molecule type" value="Genomic_DNA"/>
</dbReference>
<evidence type="ECO:0000313" key="5">
    <source>
        <dbReference type="EMBL" id="KAJ9603004.1"/>
    </source>
</evidence>
<gene>
    <name evidence="5" type="ORF">H2200_012299</name>
</gene>
<keyword evidence="6" id="KW-1185">Reference proteome</keyword>
<reference evidence="5" key="1">
    <citation type="submission" date="2022-10" db="EMBL/GenBank/DDBJ databases">
        <title>Culturing micro-colonial fungi from biological soil crusts in the Mojave desert and describing Neophaeococcomyces mojavensis, and introducing the new genera and species Taxawa tesnikishii.</title>
        <authorList>
            <person name="Kurbessoian T."/>
            <person name="Stajich J.E."/>
        </authorList>
    </citation>
    <scope>NUCLEOTIDE SEQUENCE</scope>
    <source>
        <strain evidence="5">TK_41</strain>
    </source>
</reference>
<evidence type="ECO:0000259" key="3">
    <source>
        <dbReference type="Pfam" id="PF17109"/>
    </source>
</evidence>
<dbReference type="Gene3D" id="3.40.50.300">
    <property type="entry name" value="P-loop containing nucleotide triphosphate hydrolases"/>
    <property type="match status" value="1"/>
</dbReference>
<dbReference type="Proteomes" id="UP001172673">
    <property type="component" value="Unassembled WGS sequence"/>
</dbReference>
<sequence>MTETSLTALWENAIHEYEKSIGHSLNTSDLQHVPVNFQDANGRSLQAFLEALQVNQDQFTAHRNEKRRVVSAFRKCILPLHFIMDVADRGLSSTPAGPVSVLFFAVKHILSTCERVSAAYDAVEELFRRVAAVTCCLDGYKDSSLIGSHQTVVVEVLSCLLKIVGLAQSKLAKPSRLRQFGRSLFQNDESINESLRELERRVQDELGYVVRLSFGMTQRMSETAFSIHDHVLEIKQEILRSRADGDPLDAKADLVEKLRNESWEELRNHHRKSTDAIAATTGMWIQNDSIFSTWENGNGPLLWIFGRPGVGKTILAAATVEALKNKYSRYPEKDRSVRATGYIYFKEGQPKLQNLSHMFVAVALQIAKQDQRFHKHLMEAVRTYPDILGKTASAESIWDRLFLSFDPSLEDHEEAGGLLYVIIDGLDEASDEAKHALLTCLRRLLASQPDHERVSIQVAVFARPEIRNLLDATDAAFQGTEKIIDITEDQTKHDIRVYVRHQTKHIAAVRMIRKMEPEQSQSFESFIENSIVTRSQGMFLWAKLVIDQIRDSPSAESVEEALNDAPSGLMDMIHMVFLRLNHEDEVRTQYLMHLLAWVLCCRRPLTIAELYVCLLETAGQRFITISDDLTERYSSLFDVVQQSGADDTSRTVKSTPSTKEESEDDSDSTESDDGAPATGYTPVRPSFKEFSWRKVSAHHPNGIFDEWHHRTVSFAHARIRDYLVQEGKPSTKKWSDCRVVPGQIDHFKMQMVQTLLDLAMKPIIAQKYDVHHLKQYAADNCVSHLLEIDLVAMPQDLCAQVGSRLASLCFDGKLFYHLQNGRWQTTIDTWLLDGRKMDVVRPLIAKGINHLSVETPGLRPWAIQAVDSARVVLQPLMNECARLWLAKRAWDDVDWFNKCEGETWVLLAYEFLTPEGHNNGPVSILRGTRRVGRMTLELIEQVARSQHLEEDEFWYTGVAWTMMQGEDTRHTRKAIEYFQKGITLSEARSRKLYGVEKPLAWVAYEGLSRCYGDNLRQPLPALQAMQKAIEALPPICLRYGVDFYFKARAAYWQLQTGGSHEDASRVAKEAYERCQTYTFGTHSPSDHVIMDSIKLYMEIQSFMQDYASISAVLRDLATRQTLLPGCSLLNCFLRHKFTDKEFKRLTGIIAMVLYHKSDPELESLLQDNFKQVAYVDTSGKPFWNDLRLATRSANFLLRHFKDVVGATKIHTSILSVIDANDESYRQRMKPIRDQSAAFISFRHFNEAVEARFSKQSRHSQAAEKLRSLALNEKRLYRASYSALLYGVWLRDHRQRSTKSWKPIFALSVTEAICQLHDDDPWNDDDAYTQLGEALMMGGDLENAATAFGIAMMQTVGVATQTDVRDNGFDSDQSLAQRTAELVLQTYASSSQIRRCDGICDPTKDDFIELWCCCLCEKTWLCGDCLRLLRKQDDEADRYVVCSSSHTHLRAYPLSDRARDIVKDLQLNDSEKHEQWLREVQAAWNAN</sequence>
<feature type="region of interest" description="Disordered" evidence="2">
    <location>
        <begin position="647"/>
        <end position="682"/>
    </location>
</feature>
<dbReference type="PANTHER" id="PTHR10039:SF17">
    <property type="entry name" value="FUNGAL STAND N-TERMINAL GOODBYE DOMAIN-CONTAINING PROTEIN-RELATED"/>
    <property type="match status" value="1"/>
</dbReference>
<evidence type="ECO:0000256" key="2">
    <source>
        <dbReference type="SAM" id="MobiDB-lite"/>
    </source>
</evidence>
<dbReference type="PANTHER" id="PTHR10039">
    <property type="entry name" value="AMELOGENIN"/>
    <property type="match status" value="1"/>
</dbReference>
<name>A0AA39CC97_9EURO</name>
<dbReference type="Pfam" id="PF17109">
    <property type="entry name" value="Goodbye"/>
    <property type="match status" value="1"/>
</dbReference>